<gene>
    <name evidence="1" type="ORF">METZ01_LOCUS457101</name>
</gene>
<dbReference type="PANTHER" id="PTHR46018:SF2">
    <property type="entry name" value="ZINC PHOSPHODIESTERASE ELAC PROTEIN 1"/>
    <property type="match status" value="1"/>
</dbReference>
<dbReference type="GO" id="GO:0042781">
    <property type="term" value="F:3'-tRNA processing endoribonuclease activity"/>
    <property type="evidence" value="ECO:0007669"/>
    <property type="project" value="TreeGrafter"/>
</dbReference>
<protein>
    <submittedName>
        <fullName evidence="1">Uncharacterized protein</fullName>
    </submittedName>
</protein>
<evidence type="ECO:0000313" key="1">
    <source>
        <dbReference type="EMBL" id="SVE04247.1"/>
    </source>
</evidence>
<dbReference type="Pfam" id="PF23023">
    <property type="entry name" value="Anti-Pycsar_Apyc1"/>
    <property type="match status" value="1"/>
</dbReference>
<feature type="non-terminal residue" evidence="1">
    <location>
        <position position="101"/>
    </location>
</feature>
<dbReference type="PANTHER" id="PTHR46018">
    <property type="entry name" value="ZINC PHOSPHODIESTERASE ELAC PROTEIN 1"/>
    <property type="match status" value="1"/>
</dbReference>
<dbReference type="Gene3D" id="3.60.15.10">
    <property type="entry name" value="Ribonuclease Z/Hydroxyacylglutathione hydrolase-like"/>
    <property type="match status" value="1"/>
</dbReference>
<dbReference type="SUPFAM" id="SSF56281">
    <property type="entry name" value="Metallo-hydrolase/oxidoreductase"/>
    <property type="match status" value="1"/>
</dbReference>
<organism evidence="1">
    <name type="scientific">marine metagenome</name>
    <dbReference type="NCBI Taxonomy" id="408172"/>
    <lineage>
        <taxon>unclassified sequences</taxon>
        <taxon>metagenomes</taxon>
        <taxon>ecological metagenomes</taxon>
    </lineage>
</organism>
<dbReference type="EMBL" id="UINC01190206">
    <property type="protein sequence ID" value="SVE04247.1"/>
    <property type="molecule type" value="Genomic_DNA"/>
</dbReference>
<reference evidence="1" key="1">
    <citation type="submission" date="2018-05" db="EMBL/GenBank/DDBJ databases">
        <authorList>
            <person name="Lanie J.A."/>
            <person name="Ng W.-L."/>
            <person name="Kazmierczak K.M."/>
            <person name="Andrzejewski T.M."/>
            <person name="Davidsen T.M."/>
            <person name="Wayne K.J."/>
            <person name="Tettelin H."/>
            <person name="Glass J.I."/>
            <person name="Rusch D."/>
            <person name="Podicherti R."/>
            <person name="Tsui H.-C.T."/>
            <person name="Winkler M.E."/>
        </authorList>
    </citation>
    <scope>NUCLEOTIDE SEQUENCE</scope>
</reference>
<dbReference type="AlphaFoldDB" id="A0A383A8W1"/>
<accession>A0A383A8W1</accession>
<sequence>MSSLKKITVLGAGTPTPTKDRFGSSIVVKVNDEFVMFDCGPATTHKLIKAGISITKVDYLFFSHHHFDHDVDYPCFLLTRWDQGAGKEKTLRVLGPNPTEE</sequence>
<name>A0A383A8W1_9ZZZZ</name>
<dbReference type="InterPro" id="IPR036866">
    <property type="entry name" value="RibonucZ/Hydroxyglut_hydro"/>
</dbReference>
<proteinExistence type="predicted"/>